<name>A0A2P1BPJ4_KLEPN</name>
<organism evidence="1">
    <name type="scientific">Klebsiella pneumoniae</name>
    <dbReference type="NCBI Taxonomy" id="573"/>
    <lineage>
        <taxon>Bacteria</taxon>
        <taxon>Pseudomonadati</taxon>
        <taxon>Pseudomonadota</taxon>
        <taxon>Gammaproteobacteria</taxon>
        <taxon>Enterobacterales</taxon>
        <taxon>Enterobacteriaceae</taxon>
        <taxon>Klebsiella/Raoultella group</taxon>
        <taxon>Klebsiella</taxon>
        <taxon>Klebsiella pneumoniae complex</taxon>
    </lineage>
</organism>
<evidence type="ECO:0000313" key="1">
    <source>
        <dbReference type="EMBL" id="AVI43667.1"/>
    </source>
</evidence>
<dbReference type="AlphaFoldDB" id="A0A2P1BPJ4"/>
<reference evidence="1" key="1">
    <citation type="submission" date="2017-12" db="EMBL/GenBank/DDBJ databases">
        <title>Insights into the successfully spreading KPC-encoding IncII plasmids.</title>
        <authorList>
            <person name="Brandt C."/>
            <person name="Pletz M.W."/>
            <person name="Makarewicz O."/>
        </authorList>
    </citation>
    <scope>NUCLEOTIDE SEQUENCE</scope>
    <source>
        <strain evidence="1">St015788/2</strain>
        <plasmid evidence="1">pUJ-84KPC</plasmid>
    </source>
</reference>
<proteinExistence type="predicted"/>
<sequence length="53" mass="5717">MLPADSDARCCVPPARDRPLTTLKGAVVILSPWYTSGNFVKREKSDPDGTAVL</sequence>
<dbReference type="EMBL" id="MG700550">
    <property type="protein sequence ID" value="AVI43667.1"/>
    <property type="molecule type" value="Genomic_DNA"/>
</dbReference>
<accession>A0A2P1BPJ4</accession>
<geneLocation type="plasmid" evidence="1">
    <name>pUJ-84KPC</name>
</geneLocation>
<keyword evidence="1" id="KW-0614">Plasmid</keyword>
<protein>
    <submittedName>
        <fullName evidence="1">Uncharacterized protein</fullName>
    </submittedName>
</protein>